<evidence type="ECO:0000313" key="3">
    <source>
        <dbReference type="Proteomes" id="UP000014070"/>
    </source>
</evidence>
<reference evidence="2 3" key="1">
    <citation type="journal article" date="2013" name="Genome Announc.">
        <title>Genome sequence of 'Candidatus Methanomassiliicoccus intestinalis' Issoire-Mx1, a third thermoplasmatales-related methanogenic archaeon from human feces.</title>
        <authorList>
            <person name="Borrel G."/>
            <person name="Harris H.M."/>
            <person name="Parisot N."/>
            <person name="Gaci N."/>
            <person name="Tottey W."/>
            <person name="Mihajlovski A."/>
            <person name="Deane J."/>
            <person name="Gribaldo S."/>
            <person name="Bardot O."/>
            <person name="Peyretaillade E."/>
            <person name="Peyret P."/>
            <person name="O'Toole P.W."/>
            <person name="Brugere J.F."/>
        </authorList>
    </citation>
    <scope>NUCLEOTIDE SEQUENCE [LARGE SCALE GENOMIC DNA]</scope>
    <source>
        <strain evidence="2 3">Issoire-Mx1</strain>
    </source>
</reference>
<sequence length="834" mass="90611">MKTEKRLTMALSVLVALMMLAVPLASSSNLFVDGGQTNSNGDAPMLSASTGYTVTFQLNADGKSLDQTNVDDDFISKLKTATEEDNDLKGKVTWYLNENSDLCALIIGDAHIQNLIKVLFSSNDSKINKGAAYKLLSWKDADTGMIYDSSVSGSDLIKKDMIFASQWELQSGYVEVPVTVNFDGDVKEYVKAYEVDANGKIAVIVDKYNNDGTLDTTVKGLQNAVETVGDLSTDGYVINATEKLLPVYSNGVVTYGDNKALPTDGKIPSTSSLTVTYTFNDAKYAKLTVHSIAFKDSKDVMLYADKATPYDYSMILAAVQAEIDSDKTIPITLAKNDDDSLKYESDGVSIKTSDGKYLVTGWNEGAALLESTIQTTAVEFTLDAKLNGYNVVFMVNGQYEVKFVEFGKLSEDLCTLDVSGLNHWVWIPFKDVAENIKLGLSEMTGLEGINLKQSDLKGNTLFQTFSFASQSNIDTVEKVAASVSSVDVPSVVFVACFESSANTAYAIFDAGTNGYFGDNENVDRIVVTGKGNTTQTKSASIVKPVSNLVYEDKTVFLGYSGYTNDSKYNLSSIQTFTAMPESYEHIVTFYIDNEVSAKLYYKGALAVDPDDNTVSGDLVAFEYKGNIYEASVANFEKAVEALQPKKDGYNFVQWNDVDGKKVFSIATAADNKITIEAGDGFPKDGIKTDFSVYAQFDAKSYTIKYVNTFEGTQSQTAYVDQNVTLYGKDTFIHEGYTLKGWSTVPGNSGSNYDLGATYSLNGADYKKLAGTDDSKDVVIELYSVWEYNGGSDVPGGNTDGNNDSDNTALYLIAGMLAVIAILAIVGIVLMRKKN</sequence>
<dbReference type="HOGENOM" id="CLU_306894_0_0_2"/>
<gene>
    <name evidence="2" type="ORF">MMINT_01170</name>
</gene>
<keyword evidence="1" id="KW-1133">Transmembrane helix</keyword>
<dbReference type="GeneID" id="41322559"/>
<keyword evidence="3" id="KW-1185">Reference proteome</keyword>
<dbReference type="KEGG" id="mer:MMINT_01170"/>
<dbReference type="EMBL" id="CP005934">
    <property type="protein sequence ID" value="AGN25525.1"/>
    <property type="molecule type" value="Genomic_DNA"/>
</dbReference>
<keyword evidence="1" id="KW-0472">Membrane</keyword>
<evidence type="ECO:0000256" key="1">
    <source>
        <dbReference type="SAM" id="Phobius"/>
    </source>
</evidence>
<dbReference type="RefSeq" id="WP_020448050.1">
    <property type="nucleotide sequence ID" value="NC_021353.1"/>
</dbReference>
<dbReference type="InParanoid" id="R9T458"/>
<evidence type="ECO:0000313" key="2">
    <source>
        <dbReference type="EMBL" id="AGN25525.1"/>
    </source>
</evidence>
<dbReference type="Pfam" id="PF09479">
    <property type="entry name" value="Flg_new"/>
    <property type="match status" value="2"/>
</dbReference>
<keyword evidence="1" id="KW-0812">Transmembrane</keyword>
<dbReference type="InterPro" id="IPR013378">
    <property type="entry name" value="InlB-like_B-rpt"/>
</dbReference>
<name>R9T458_METII</name>
<accession>R9T458</accession>
<feature type="transmembrane region" description="Helical" evidence="1">
    <location>
        <begin position="808"/>
        <end position="830"/>
    </location>
</feature>
<dbReference type="Proteomes" id="UP000014070">
    <property type="component" value="Chromosome"/>
</dbReference>
<proteinExistence type="predicted"/>
<protein>
    <submittedName>
        <fullName evidence="2">Uncharacterized protein</fullName>
    </submittedName>
</protein>
<dbReference type="AlphaFoldDB" id="R9T458"/>
<organism evidence="2 3">
    <name type="scientific">Methanomassiliicoccus intestinalis (strain Issoire-Mx1)</name>
    <dbReference type="NCBI Taxonomy" id="1295009"/>
    <lineage>
        <taxon>Archaea</taxon>
        <taxon>Methanobacteriati</taxon>
        <taxon>Thermoplasmatota</taxon>
        <taxon>Thermoplasmata</taxon>
        <taxon>Methanomassiliicoccales</taxon>
        <taxon>Methanomassiliicoccaceae</taxon>
        <taxon>Methanomassiliicoccus</taxon>
    </lineage>
</organism>